<keyword evidence="4 6" id="KW-1133">Transmembrane helix</keyword>
<protein>
    <recommendedName>
        <fullName evidence="10">TspO/MBR family protein</fullName>
    </recommendedName>
</protein>
<feature type="transmembrane region" description="Helical" evidence="6">
    <location>
        <begin position="58"/>
        <end position="79"/>
    </location>
</feature>
<dbReference type="CDD" id="cd15904">
    <property type="entry name" value="TSPO_MBR"/>
    <property type="match status" value="1"/>
</dbReference>
<dbReference type="Pfam" id="PF03073">
    <property type="entry name" value="TspO_MBR"/>
    <property type="match status" value="1"/>
</dbReference>
<dbReference type="PIRSF" id="PIRSF005859">
    <property type="entry name" value="PBR"/>
    <property type="match status" value="1"/>
</dbReference>
<evidence type="ECO:0000313" key="8">
    <source>
        <dbReference type="EMBL" id="KFD72019.1"/>
    </source>
</evidence>
<dbReference type="Gene3D" id="1.20.1260.100">
    <property type="entry name" value="TspO/MBR protein"/>
    <property type="match status" value="1"/>
</dbReference>
<evidence type="ECO:0000256" key="5">
    <source>
        <dbReference type="ARBA" id="ARBA00023136"/>
    </source>
</evidence>
<dbReference type="EMBL" id="KL363183">
    <property type="protein sequence ID" value="KFD58739.1"/>
    <property type="molecule type" value="Genomic_DNA"/>
</dbReference>
<dbReference type="PANTHER" id="PTHR10057">
    <property type="entry name" value="PERIPHERAL-TYPE BENZODIAZEPINE RECEPTOR"/>
    <property type="match status" value="1"/>
</dbReference>
<organism evidence="8">
    <name type="scientific">Trichuris suis</name>
    <name type="common">pig whipworm</name>
    <dbReference type="NCBI Taxonomy" id="68888"/>
    <lineage>
        <taxon>Eukaryota</taxon>
        <taxon>Metazoa</taxon>
        <taxon>Ecdysozoa</taxon>
        <taxon>Nematoda</taxon>
        <taxon>Enoplea</taxon>
        <taxon>Dorylaimia</taxon>
        <taxon>Trichinellida</taxon>
        <taxon>Trichuridae</taxon>
        <taxon>Trichuris</taxon>
    </lineage>
</organism>
<dbReference type="EMBL" id="KL367479">
    <property type="protein sequence ID" value="KFD72019.1"/>
    <property type="molecule type" value="Genomic_DNA"/>
</dbReference>
<dbReference type="AlphaFoldDB" id="A0A085NRC3"/>
<dbReference type="PANTHER" id="PTHR10057:SF0">
    <property type="entry name" value="TRANSLOCATOR PROTEIN"/>
    <property type="match status" value="1"/>
</dbReference>
<keyword evidence="3 6" id="KW-0812">Transmembrane</keyword>
<comment type="similarity">
    <text evidence="2">Belongs to the TspO/BZRP family.</text>
</comment>
<dbReference type="InterPro" id="IPR038330">
    <property type="entry name" value="TspO/MBR-related_sf"/>
</dbReference>
<keyword evidence="9" id="KW-1185">Reference proteome</keyword>
<evidence type="ECO:0000256" key="6">
    <source>
        <dbReference type="SAM" id="Phobius"/>
    </source>
</evidence>
<dbReference type="Proteomes" id="UP000030758">
    <property type="component" value="Unassembled WGS sequence"/>
</dbReference>
<evidence type="ECO:0008006" key="10">
    <source>
        <dbReference type="Google" id="ProtNLM"/>
    </source>
</evidence>
<dbReference type="Proteomes" id="UP000030764">
    <property type="component" value="Unassembled WGS sequence"/>
</dbReference>
<feature type="transmembrane region" description="Helical" evidence="6">
    <location>
        <begin position="85"/>
        <end position="106"/>
    </location>
</feature>
<dbReference type="InterPro" id="IPR004307">
    <property type="entry name" value="TspO_MBR"/>
</dbReference>
<evidence type="ECO:0000256" key="3">
    <source>
        <dbReference type="ARBA" id="ARBA00022692"/>
    </source>
</evidence>
<reference evidence="8 9" key="1">
    <citation type="journal article" date="2014" name="Nat. Genet.">
        <title>Genome and transcriptome of the porcine whipworm Trichuris suis.</title>
        <authorList>
            <person name="Jex A.R."/>
            <person name="Nejsum P."/>
            <person name="Schwarz E.M."/>
            <person name="Hu L."/>
            <person name="Young N.D."/>
            <person name="Hall R.S."/>
            <person name="Korhonen P.K."/>
            <person name="Liao S."/>
            <person name="Thamsborg S."/>
            <person name="Xia J."/>
            <person name="Xu P."/>
            <person name="Wang S."/>
            <person name="Scheerlinck J.P."/>
            <person name="Hofmann A."/>
            <person name="Sternberg P.W."/>
            <person name="Wang J."/>
            <person name="Gasser R.B."/>
        </authorList>
    </citation>
    <scope>NUCLEOTIDE SEQUENCE [LARGE SCALE GENOMIC DNA]</scope>
    <source>
        <strain evidence="8">DCEP-RM93F</strain>
        <strain evidence="7">DCEP-RM93M</strain>
    </source>
</reference>
<feature type="transmembrane region" description="Helical" evidence="6">
    <location>
        <begin position="15"/>
        <end position="37"/>
    </location>
</feature>
<feature type="transmembrane region" description="Helical" evidence="6">
    <location>
        <begin position="143"/>
        <end position="168"/>
    </location>
</feature>
<dbReference type="FunFam" id="1.20.1260.100:FF:000001">
    <property type="entry name" value="translocator protein 2"/>
    <property type="match status" value="1"/>
</dbReference>
<proteinExistence type="inferred from homology"/>
<gene>
    <name evidence="7" type="ORF">M513_00432</name>
    <name evidence="8" type="ORF">M514_00432</name>
</gene>
<dbReference type="GO" id="GO:0033013">
    <property type="term" value="P:tetrapyrrole metabolic process"/>
    <property type="evidence" value="ECO:0007669"/>
    <property type="project" value="UniProtKB-ARBA"/>
</dbReference>
<evidence type="ECO:0000256" key="4">
    <source>
        <dbReference type="ARBA" id="ARBA00022989"/>
    </source>
</evidence>
<dbReference type="GO" id="GO:0005741">
    <property type="term" value="C:mitochondrial outer membrane"/>
    <property type="evidence" value="ECO:0007669"/>
    <property type="project" value="TreeGrafter"/>
</dbReference>
<feature type="transmembrane region" description="Helical" evidence="6">
    <location>
        <begin position="118"/>
        <end position="137"/>
    </location>
</feature>
<evidence type="ECO:0000313" key="7">
    <source>
        <dbReference type="EMBL" id="KFD58739.1"/>
    </source>
</evidence>
<accession>A0A085NRC3</accession>
<sequence length="182" mass="20755">MHWPAYLLAMDAADLVPIAVAVLIPLLGSWMIALKLYGKVDDDWYKKLAKPAFTPPPWTFSVVWTVLYLFMGYASFLVWRDGNGFHGAAKTALIAYGIQLVLNWAWMPMFFGLRNRSLAAIEVFLLAIAVGATTVLFNRINSLAFQLFIPYALWTSFATYLNFSIWYMNRTGEKKIRKRKAT</sequence>
<evidence type="ECO:0000313" key="9">
    <source>
        <dbReference type="Proteomes" id="UP000030764"/>
    </source>
</evidence>
<keyword evidence="5 6" id="KW-0472">Membrane</keyword>
<evidence type="ECO:0000256" key="1">
    <source>
        <dbReference type="ARBA" id="ARBA00004141"/>
    </source>
</evidence>
<comment type="subcellular location">
    <subcellularLocation>
        <location evidence="1">Membrane</location>
        <topology evidence="1">Multi-pass membrane protein</topology>
    </subcellularLocation>
</comment>
<evidence type="ECO:0000256" key="2">
    <source>
        <dbReference type="ARBA" id="ARBA00007524"/>
    </source>
</evidence>
<name>A0A085NRC3_9BILA</name>